<dbReference type="InterPro" id="IPR033412">
    <property type="entry name" value="PFOR_II"/>
</dbReference>
<dbReference type="RefSeq" id="WP_134077028.1">
    <property type="nucleotide sequence ID" value="NZ_SOEB01000002.1"/>
</dbReference>
<dbReference type="Gene3D" id="3.40.50.920">
    <property type="match status" value="1"/>
</dbReference>
<dbReference type="FunFam" id="3.40.50.920:FF:000013">
    <property type="entry name" value="Ferredoxin oxidoreductase alpha subunit"/>
    <property type="match status" value="1"/>
</dbReference>
<dbReference type="PANTHER" id="PTHR43088">
    <property type="entry name" value="SUBUNIT OF PYRUVATE:FLAVODOXIN OXIDOREDUCTASE-RELATED"/>
    <property type="match status" value="1"/>
</dbReference>
<dbReference type="InterPro" id="IPR029061">
    <property type="entry name" value="THDP-binding"/>
</dbReference>
<dbReference type="Gene3D" id="3.40.50.970">
    <property type="match status" value="1"/>
</dbReference>
<dbReference type="PANTHER" id="PTHR43088:SF1">
    <property type="entry name" value="SUBUNIT OF PYRUVATE:FLAVODOXIN OXIDOREDUCTASE"/>
    <property type="match status" value="1"/>
</dbReference>
<evidence type="ECO:0000313" key="5">
    <source>
        <dbReference type="Proteomes" id="UP000295484"/>
    </source>
</evidence>
<dbReference type="Pfam" id="PF17147">
    <property type="entry name" value="PFOR_II"/>
    <property type="match status" value="1"/>
</dbReference>
<accession>A0A4R8G1Y6</accession>
<dbReference type="AlphaFoldDB" id="A0A4R8G1Y6"/>
<evidence type="ECO:0000313" key="4">
    <source>
        <dbReference type="EMBL" id="TDX33248.1"/>
    </source>
</evidence>
<dbReference type="EMBL" id="SOEB01000002">
    <property type="protein sequence ID" value="TDX33248.1"/>
    <property type="molecule type" value="Genomic_DNA"/>
</dbReference>
<sequence length="391" mass="40877">MTAPSLAAAPAALTGRRNLEGNEACALGAIRAGCRFFAGYPITPSSEVAETMARELPKVGGTFIQMEDEIASMGAVIGASMGGVTAMTATSGPGFSLKQENLGYACGAEIPCVIVNVMRGGPSTGMPTRPAQGDILQARWGTHGDHAVIVLAPASVGEAYSETIRAVELSETLRVPVVVLLDEVIGHLTETVDLGAVAEAPGIARPFATGPREGFLPYAETADLVPPMPRPGDGYRSHCTGLTHGPDGFPTQNPAVAAAALTRTTDKLVLHRARIESWREQATEDADLLIVAIGISARAARQAVKDLRAEGLKVGLFRPVTLWPFPETPLREAVAAAGTRKVLVPEMNQGQLVLEVERVLAGRAEVTGLSRIDGETLTPDEIAGAAREALK</sequence>
<dbReference type="Pfam" id="PF01855">
    <property type="entry name" value="POR_N"/>
    <property type="match status" value="1"/>
</dbReference>
<feature type="domain" description="Pyruvate flavodoxin/ferredoxin oxidoreductase pyrimidine binding" evidence="2">
    <location>
        <begin position="28"/>
        <end position="254"/>
    </location>
</feature>
<dbReference type="SUPFAM" id="SSF52518">
    <property type="entry name" value="Thiamin diphosphate-binding fold (THDP-binding)"/>
    <property type="match status" value="1"/>
</dbReference>
<keyword evidence="1" id="KW-0560">Oxidoreductase</keyword>
<protein>
    <submittedName>
        <fullName evidence="4">2-oxoglutarate ferredoxin oxidoreductase alpha subunit</fullName>
    </submittedName>
</protein>
<dbReference type="InterPro" id="IPR002880">
    <property type="entry name" value="Pyrv_Fd/Flavodoxin_OxRdtase_N"/>
</dbReference>
<dbReference type="InterPro" id="IPR009014">
    <property type="entry name" value="Transketo_C/PFOR_II"/>
</dbReference>
<name>A0A4R8G1Y6_9RHOB</name>
<proteinExistence type="predicted"/>
<evidence type="ECO:0000259" key="2">
    <source>
        <dbReference type="Pfam" id="PF01855"/>
    </source>
</evidence>
<evidence type="ECO:0000256" key="1">
    <source>
        <dbReference type="ARBA" id="ARBA00023002"/>
    </source>
</evidence>
<gene>
    <name evidence="4" type="ORF">EV657_102124</name>
</gene>
<comment type="caution">
    <text evidence="4">The sequence shown here is derived from an EMBL/GenBank/DDBJ whole genome shotgun (WGS) entry which is preliminary data.</text>
</comment>
<dbReference type="Proteomes" id="UP000295484">
    <property type="component" value="Unassembled WGS sequence"/>
</dbReference>
<dbReference type="CDD" id="cd07034">
    <property type="entry name" value="TPP_PYR_PFOR_IOR-alpha_like"/>
    <property type="match status" value="1"/>
</dbReference>
<dbReference type="FunFam" id="3.40.50.970:FF:000022">
    <property type="entry name" value="2-oxoglutarate ferredoxin oxidoreductase alpha subunit"/>
    <property type="match status" value="1"/>
</dbReference>
<organism evidence="4 5">
    <name type="scientific">Rhodovulum visakhapatnamense</name>
    <dbReference type="NCBI Taxonomy" id="364297"/>
    <lineage>
        <taxon>Bacteria</taxon>
        <taxon>Pseudomonadati</taxon>
        <taxon>Pseudomonadota</taxon>
        <taxon>Alphaproteobacteria</taxon>
        <taxon>Rhodobacterales</taxon>
        <taxon>Paracoccaceae</taxon>
        <taxon>Rhodovulum</taxon>
    </lineage>
</organism>
<dbReference type="SUPFAM" id="SSF52922">
    <property type="entry name" value="TK C-terminal domain-like"/>
    <property type="match status" value="1"/>
</dbReference>
<feature type="domain" description="Pyruvate:ferredoxin oxidoreductase core" evidence="3">
    <location>
        <begin position="286"/>
        <end position="382"/>
    </location>
</feature>
<reference evidence="4 5" key="1">
    <citation type="submission" date="2019-03" db="EMBL/GenBank/DDBJ databases">
        <title>Genomic Encyclopedia of Type Strains, Phase IV (KMG-IV): sequencing the most valuable type-strain genomes for metagenomic binning, comparative biology and taxonomic classification.</title>
        <authorList>
            <person name="Goeker M."/>
        </authorList>
    </citation>
    <scope>NUCLEOTIDE SEQUENCE [LARGE SCALE GENOMIC DNA]</scope>
    <source>
        <strain evidence="4 5">JA181</strain>
    </source>
</reference>
<dbReference type="NCBIfam" id="NF006412">
    <property type="entry name" value="PRK08659.1"/>
    <property type="match status" value="1"/>
</dbReference>
<dbReference type="InterPro" id="IPR052368">
    <property type="entry name" value="2-oxoacid_oxidoreductase"/>
</dbReference>
<dbReference type="GO" id="GO:0016491">
    <property type="term" value="F:oxidoreductase activity"/>
    <property type="evidence" value="ECO:0007669"/>
    <property type="project" value="UniProtKB-KW"/>
</dbReference>
<evidence type="ECO:0000259" key="3">
    <source>
        <dbReference type="Pfam" id="PF17147"/>
    </source>
</evidence>